<accession>Q5QKY1</accession>
<comment type="similarity">
    <text evidence="1">Belongs to the Gram-positive plasmids replication protein type 1 family.</text>
</comment>
<evidence type="ECO:0000313" key="3">
    <source>
        <dbReference type="EMBL" id="AAO42608.1"/>
    </source>
</evidence>
<evidence type="ECO:0000256" key="2">
    <source>
        <dbReference type="ARBA" id="ARBA00022705"/>
    </source>
</evidence>
<dbReference type="GO" id="GO:0006260">
    <property type="term" value="P:DNA replication"/>
    <property type="evidence" value="ECO:0007669"/>
    <property type="project" value="UniProtKB-KW"/>
</dbReference>
<proteinExistence type="inferred from homology"/>
<name>Q5QKY1_NEIFL</name>
<evidence type="ECO:0000256" key="1">
    <source>
        <dbReference type="ARBA" id="ARBA00008909"/>
    </source>
</evidence>
<reference evidence="3" key="1">
    <citation type="journal article" date="2005" name="FEMS Microbiol. Lett.">
        <title>A novel neisserial shuttle plasmid: a useful new tool for meningococcal research.</title>
        <authorList>
            <person name="O' Dwyer C.A."/>
            <person name="Langford P.R."/>
            <person name="Kroll J.S."/>
        </authorList>
    </citation>
    <scope>NUCLEOTIDE SEQUENCE</scope>
    <source>
        <plasmid evidence="3">pMIDG2830</plasmid>
    </source>
</reference>
<dbReference type="GO" id="GO:0003677">
    <property type="term" value="F:DNA binding"/>
    <property type="evidence" value="ECO:0007669"/>
    <property type="project" value="InterPro"/>
</dbReference>
<keyword evidence="3" id="KW-0614">Plasmid</keyword>
<organism evidence="3">
    <name type="scientific">Neisseria flavescens</name>
    <dbReference type="NCBI Taxonomy" id="484"/>
    <lineage>
        <taxon>Bacteria</taxon>
        <taxon>Pseudomonadati</taxon>
        <taxon>Pseudomonadota</taxon>
        <taxon>Betaproteobacteria</taxon>
        <taxon>Neisseriales</taxon>
        <taxon>Neisseriaceae</taxon>
        <taxon>Neisseria</taxon>
    </lineage>
</organism>
<dbReference type="RefSeq" id="WP_032491207.1">
    <property type="nucleotide sequence ID" value="NZ_UGQV01000001.1"/>
</dbReference>
<dbReference type="AlphaFoldDB" id="Q5QKY1"/>
<dbReference type="EMBL" id="AY174058">
    <property type="protein sequence ID" value="AAO42608.1"/>
    <property type="molecule type" value="Genomic_DNA"/>
</dbReference>
<dbReference type="Pfam" id="PF01446">
    <property type="entry name" value="Rep_1"/>
    <property type="match status" value="1"/>
</dbReference>
<keyword evidence="2" id="KW-0235">DNA replication</keyword>
<dbReference type="InterPro" id="IPR000989">
    <property type="entry name" value="Rep"/>
</dbReference>
<sequence length="445" mass="50639">MYFNENINLEVHQFLESDVPFQGVGGVEKQAPLVYTQNNAPSLSDGLFSVPDNVYIEDGKLTIIDKDTGEVLTEKTPNPRAERWALKSVVNKLMPKSRTSKCHRWRIPTQKPTVYRKHDAEKPRAFYGGLEVCANVWACPVCAAKISERRREELKRAIEEAKRQGLHVSMLTLTAPHYKGDDLAGLLNKMTSAQTKLWKDKAGKRLIETYGIVGRIRAFEVTYGENGFHPHFHILLFTERLFEPSSMSEAFYRVWKHCCVSKGLGEPSLKHGVRFDVADEAIGDYVAKWGLDSEMTKGHVKRSKTGYSMTDLLRAYLYTKDKQFSKLWLVYAKAFKGKRQLVWTNGLKSRLLVEEQSDEELATAQVEEAEKFAEFTAEQWQAIYRTDSEFYVLNCVEKNPAGFDDFINKLCKLSAEMAVGRGGRGDVHVARARPTRPNARGREDV</sequence>
<gene>
    <name evidence="3" type="primary">repA</name>
</gene>
<geneLocation type="plasmid" evidence="3">
    <name>pMIDG2830</name>
</geneLocation>
<protein>
    <submittedName>
        <fullName evidence="3">Putative RepA protein</fullName>
    </submittedName>
</protein>